<keyword evidence="1" id="KW-0175">Coiled coil</keyword>
<name>A0ABV9Q9Q8_9BACL</name>
<dbReference type="Proteomes" id="UP001596002">
    <property type="component" value="Unassembled WGS sequence"/>
</dbReference>
<feature type="domain" description="Sporulation membrane protein YtrI C-terminal" evidence="2">
    <location>
        <begin position="66"/>
        <end position="143"/>
    </location>
</feature>
<comment type="caution">
    <text evidence="3">The sequence shown here is derived from an EMBL/GenBank/DDBJ whole genome shotgun (WGS) entry which is preliminary data.</text>
</comment>
<keyword evidence="4" id="KW-1185">Reference proteome</keyword>
<proteinExistence type="predicted"/>
<evidence type="ECO:0000259" key="2">
    <source>
        <dbReference type="Pfam" id="PF26347"/>
    </source>
</evidence>
<feature type="coiled-coil region" evidence="1">
    <location>
        <begin position="26"/>
        <end position="60"/>
    </location>
</feature>
<evidence type="ECO:0000313" key="4">
    <source>
        <dbReference type="Proteomes" id="UP001596002"/>
    </source>
</evidence>
<organism evidence="3 4">
    <name type="scientific">Effusibacillus consociatus</name>
    <dbReference type="NCBI Taxonomy" id="1117041"/>
    <lineage>
        <taxon>Bacteria</taxon>
        <taxon>Bacillati</taxon>
        <taxon>Bacillota</taxon>
        <taxon>Bacilli</taxon>
        <taxon>Bacillales</taxon>
        <taxon>Alicyclobacillaceae</taxon>
        <taxon>Effusibacillus</taxon>
    </lineage>
</organism>
<dbReference type="InterPro" id="IPR058620">
    <property type="entry name" value="YtrI_C"/>
</dbReference>
<gene>
    <name evidence="3" type="ORF">ACFO8Q_18740</name>
</gene>
<protein>
    <recommendedName>
        <fullName evidence="2">Sporulation membrane protein YtrI C-terminal domain-containing protein</fullName>
    </recommendedName>
</protein>
<dbReference type="Pfam" id="PF26347">
    <property type="entry name" value="YtrI_sporulation"/>
    <property type="match status" value="1"/>
</dbReference>
<dbReference type="EMBL" id="JBHSHC010000128">
    <property type="protein sequence ID" value="MFC4769370.1"/>
    <property type="molecule type" value="Genomic_DNA"/>
</dbReference>
<evidence type="ECO:0000256" key="1">
    <source>
        <dbReference type="SAM" id="Coils"/>
    </source>
</evidence>
<accession>A0ABV9Q9Q8</accession>
<evidence type="ECO:0000313" key="3">
    <source>
        <dbReference type="EMBL" id="MFC4769370.1"/>
    </source>
</evidence>
<reference evidence="4" key="1">
    <citation type="journal article" date="2019" name="Int. J. Syst. Evol. Microbiol.">
        <title>The Global Catalogue of Microorganisms (GCM) 10K type strain sequencing project: providing services to taxonomists for standard genome sequencing and annotation.</title>
        <authorList>
            <consortium name="The Broad Institute Genomics Platform"/>
            <consortium name="The Broad Institute Genome Sequencing Center for Infectious Disease"/>
            <person name="Wu L."/>
            <person name="Ma J."/>
        </authorList>
    </citation>
    <scope>NUCLEOTIDE SEQUENCE [LARGE SCALE GENOMIC DNA]</scope>
    <source>
        <strain evidence="4">WYCCWR 12678</strain>
    </source>
</reference>
<sequence length="151" mass="17316">MEKIAIFLVGMVAGATFIVAVKGHDLDHLYLQRNQLRQENKELLEEIDSLKKDLLNRQRQSIRRVRTIEVEANAPDEFTKLAIVKNVKNRTRALLDKELSFLDSDPKLVTDLIEGRIVTVDNQSYQIRVEAVYIGETLRIWVEGIKQAVSS</sequence>